<accession>A0A1H3H1S7</accession>
<evidence type="ECO:0000313" key="2">
    <source>
        <dbReference type="Proteomes" id="UP000199079"/>
    </source>
</evidence>
<proteinExistence type="predicted"/>
<organism evidence="1 2">
    <name type="scientific">Halopenitus persicus</name>
    <dbReference type="NCBI Taxonomy" id="1048396"/>
    <lineage>
        <taxon>Archaea</taxon>
        <taxon>Methanobacteriati</taxon>
        <taxon>Methanobacteriota</taxon>
        <taxon>Stenosarchaea group</taxon>
        <taxon>Halobacteria</taxon>
        <taxon>Halobacteriales</taxon>
        <taxon>Haloferacaceae</taxon>
        <taxon>Halopenitus</taxon>
    </lineage>
</organism>
<gene>
    <name evidence="1" type="ORF">SAMN05216564_10358</name>
</gene>
<evidence type="ECO:0000313" key="1">
    <source>
        <dbReference type="EMBL" id="SDY08724.1"/>
    </source>
</evidence>
<dbReference type="AlphaFoldDB" id="A0A1H3H1S7"/>
<name>A0A1H3H1S7_9EURY</name>
<protein>
    <submittedName>
        <fullName evidence="1">Uncharacterized protein</fullName>
    </submittedName>
</protein>
<reference evidence="2" key="1">
    <citation type="submission" date="2016-10" db="EMBL/GenBank/DDBJ databases">
        <authorList>
            <person name="Varghese N."/>
            <person name="Submissions S."/>
        </authorList>
    </citation>
    <scope>NUCLEOTIDE SEQUENCE [LARGE SCALE GENOMIC DNA]</scope>
    <source>
        <strain evidence="2">DC30,IBRC 10041,KCTC 4046</strain>
    </source>
</reference>
<dbReference type="Proteomes" id="UP000199079">
    <property type="component" value="Unassembled WGS sequence"/>
</dbReference>
<sequence length="320" mass="35558">MRDVQTLSMVYRTFSVTSNVRCFVHRRQYLATTALLTVPLAGCAHPSNVLDMQEATPDRLAAETSRSISPESDAHAILQEVVENGSATAAGISRPIDTDEPIEFQERYYDVSATEIGRRDRTSYDIRVDYNPEETASAESRGSIAYADLPEVDKTALDGLIPPQGDPPRNEGFDMGTRYVYPENATDASVLVPTQQYEFIEHQGATYRVQLESETVEEVTYRYEMTEIAPSTAAYAERIRSEFLFPLSGLSSAEREVVEEAIDGGYFDGATDAFRSVVSRLRAHRGLETSDSYGTWLPEYEGTAYITYAEFPSDITPAGE</sequence>
<keyword evidence="2" id="KW-1185">Reference proteome</keyword>
<dbReference type="EMBL" id="FNPC01000003">
    <property type="protein sequence ID" value="SDY08724.1"/>
    <property type="molecule type" value="Genomic_DNA"/>
</dbReference>